<dbReference type="AlphaFoldDB" id="A0AAD7T8E3"/>
<proteinExistence type="predicted"/>
<name>A0AAD7T8E3_9TELE</name>
<evidence type="ECO:0000313" key="2">
    <source>
        <dbReference type="EMBL" id="KAJ8415491.1"/>
    </source>
</evidence>
<evidence type="ECO:0000313" key="3">
    <source>
        <dbReference type="Proteomes" id="UP001221898"/>
    </source>
</evidence>
<accession>A0AAD7T8E3</accession>
<gene>
    <name evidence="2" type="ORF">AAFF_G00424710</name>
</gene>
<evidence type="ECO:0000256" key="1">
    <source>
        <dbReference type="SAM" id="MobiDB-lite"/>
    </source>
</evidence>
<comment type="caution">
    <text evidence="2">The sequence shown here is derived from an EMBL/GenBank/DDBJ whole genome shotgun (WGS) entry which is preliminary data.</text>
</comment>
<keyword evidence="3" id="KW-1185">Reference proteome</keyword>
<organism evidence="2 3">
    <name type="scientific">Aldrovandia affinis</name>
    <dbReference type="NCBI Taxonomy" id="143900"/>
    <lineage>
        <taxon>Eukaryota</taxon>
        <taxon>Metazoa</taxon>
        <taxon>Chordata</taxon>
        <taxon>Craniata</taxon>
        <taxon>Vertebrata</taxon>
        <taxon>Euteleostomi</taxon>
        <taxon>Actinopterygii</taxon>
        <taxon>Neopterygii</taxon>
        <taxon>Teleostei</taxon>
        <taxon>Notacanthiformes</taxon>
        <taxon>Halosauridae</taxon>
        <taxon>Aldrovandia</taxon>
    </lineage>
</organism>
<feature type="region of interest" description="Disordered" evidence="1">
    <location>
        <begin position="33"/>
        <end position="59"/>
    </location>
</feature>
<dbReference type="EMBL" id="JAINUG010000009">
    <property type="protein sequence ID" value="KAJ8415491.1"/>
    <property type="molecule type" value="Genomic_DNA"/>
</dbReference>
<reference evidence="2" key="1">
    <citation type="journal article" date="2023" name="Science">
        <title>Genome structures resolve the early diversification of teleost fishes.</title>
        <authorList>
            <person name="Parey E."/>
            <person name="Louis A."/>
            <person name="Montfort J."/>
            <person name="Bouchez O."/>
            <person name="Roques C."/>
            <person name="Iampietro C."/>
            <person name="Lluch J."/>
            <person name="Castinel A."/>
            <person name="Donnadieu C."/>
            <person name="Desvignes T."/>
            <person name="Floi Bucao C."/>
            <person name="Jouanno E."/>
            <person name="Wen M."/>
            <person name="Mejri S."/>
            <person name="Dirks R."/>
            <person name="Jansen H."/>
            <person name="Henkel C."/>
            <person name="Chen W.J."/>
            <person name="Zahm M."/>
            <person name="Cabau C."/>
            <person name="Klopp C."/>
            <person name="Thompson A.W."/>
            <person name="Robinson-Rechavi M."/>
            <person name="Braasch I."/>
            <person name="Lecointre G."/>
            <person name="Bobe J."/>
            <person name="Postlethwait J.H."/>
            <person name="Berthelot C."/>
            <person name="Roest Crollius H."/>
            <person name="Guiguen Y."/>
        </authorList>
    </citation>
    <scope>NUCLEOTIDE SEQUENCE</scope>
    <source>
        <strain evidence="2">NC1722</strain>
    </source>
</reference>
<feature type="compositionally biased region" description="Basic and acidic residues" evidence="1">
    <location>
        <begin position="34"/>
        <end position="43"/>
    </location>
</feature>
<protein>
    <submittedName>
        <fullName evidence="2">Uncharacterized protein</fullName>
    </submittedName>
</protein>
<dbReference type="Proteomes" id="UP001221898">
    <property type="component" value="Unassembled WGS sequence"/>
</dbReference>
<sequence length="112" mass="12434">MLSYPTKECQGHARDRFKTLIFEPLAYFTGATDLPKELQREPESGENGIARSQTTDPGEMPIGLDRLVMHSACPATTPGCWGLRPATPGLLPATHRWEQSLDHGNLRRHPSL</sequence>